<protein>
    <submittedName>
        <fullName evidence="5">MarR family transcriptional regulator</fullName>
    </submittedName>
</protein>
<feature type="domain" description="HTH marR-type" evidence="4">
    <location>
        <begin position="10"/>
        <end position="145"/>
    </location>
</feature>
<dbReference type="SMART" id="SM00347">
    <property type="entry name" value="HTH_MARR"/>
    <property type="match status" value="1"/>
</dbReference>
<keyword evidence="6" id="KW-1185">Reference proteome</keyword>
<keyword evidence="2" id="KW-0238">DNA-binding</keyword>
<name>A0A6V8NCR4_9BACT</name>
<dbReference type="InterPro" id="IPR036390">
    <property type="entry name" value="WH_DNA-bd_sf"/>
</dbReference>
<evidence type="ECO:0000256" key="3">
    <source>
        <dbReference type="ARBA" id="ARBA00023163"/>
    </source>
</evidence>
<dbReference type="GO" id="GO:0003700">
    <property type="term" value="F:DNA-binding transcription factor activity"/>
    <property type="evidence" value="ECO:0007669"/>
    <property type="project" value="InterPro"/>
</dbReference>
<dbReference type="PANTHER" id="PTHR42756:SF1">
    <property type="entry name" value="TRANSCRIPTIONAL REPRESSOR OF EMRAB OPERON"/>
    <property type="match status" value="1"/>
</dbReference>
<dbReference type="Pfam" id="PF01047">
    <property type="entry name" value="MarR"/>
    <property type="match status" value="1"/>
</dbReference>
<organism evidence="5 6">
    <name type="scientific">Geomonas limicola</name>
    <dbReference type="NCBI Taxonomy" id="2740186"/>
    <lineage>
        <taxon>Bacteria</taxon>
        <taxon>Pseudomonadati</taxon>
        <taxon>Thermodesulfobacteriota</taxon>
        <taxon>Desulfuromonadia</taxon>
        <taxon>Geobacterales</taxon>
        <taxon>Geobacteraceae</taxon>
        <taxon>Geomonas</taxon>
    </lineage>
</organism>
<dbReference type="Gene3D" id="1.10.10.10">
    <property type="entry name" value="Winged helix-like DNA-binding domain superfamily/Winged helix DNA-binding domain"/>
    <property type="match status" value="1"/>
</dbReference>
<dbReference type="SUPFAM" id="SSF46785">
    <property type="entry name" value="Winged helix' DNA-binding domain"/>
    <property type="match status" value="1"/>
</dbReference>
<dbReference type="InterPro" id="IPR000835">
    <property type="entry name" value="HTH_MarR-typ"/>
</dbReference>
<proteinExistence type="predicted"/>
<keyword evidence="3" id="KW-0804">Transcription</keyword>
<comment type="caution">
    <text evidence="5">The sequence shown here is derived from an EMBL/GenBank/DDBJ whole genome shotgun (WGS) entry which is preliminary data.</text>
</comment>
<evidence type="ECO:0000256" key="2">
    <source>
        <dbReference type="ARBA" id="ARBA00023125"/>
    </source>
</evidence>
<evidence type="ECO:0000259" key="4">
    <source>
        <dbReference type="PROSITE" id="PS50995"/>
    </source>
</evidence>
<dbReference type="AlphaFoldDB" id="A0A6V8NCR4"/>
<dbReference type="EMBL" id="BLXZ01000009">
    <property type="protein sequence ID" value="GFO70220.1"/>
    <property type="molecule type" value="Genomic_DNA"/>
</dbReference>
<evidence type="ECO:0000313" key="6">
    <source>
        <dbReference type="Proteomes" id="UP000587586"/>
    </source>
</evidence>
<sequence length="172" mass="19013">MAVDTKSRRVAEIIDNIRRVFQVVNEHSKRAEKETGITGPQLWAIKTIAEFAPIKGAELARRMYLHPTTVVGILDRLEARGLVVKNRSTVDRRIVEVELTEQGKALVASAPEVAQGMLVKGLEPLPDRTLLKISDGLDELVRILGAKELPPNLILSSEVNAPVKRGTRSRKP</sequence>
<dbReference type="InterPro" id="IPR023187">
    <property type="entry name" value="Tscrpt_reg_MarR-type_CS"/>
</dbReference>
<gene>
    <name evidence="5" type="ORF">GMLC_37990</name>
</gene>
<dbReference type="Proteomes" id="UP000587586">
    <property type="component" value="Unassembled WGS sequence"/>
</dbReference>
<keyword evidence="1" id="KW-0805">Transcription regulation</keyword>
<dbReference type="PANTHER" id="PTHR42756">
    <property type="entry name" value="TRANSCRIPTIONAL REGULATOR, MARR"/>
    <property type="match status" value="1"/>
</dbReference>
<dbReference type="RefSeq" id="WP_183362846.1">
    <property type="nucleotide sequence ID" value="NZ_BLXZ01000009.1"/>
</dbReference>
<evidence type="ECO:0000256" key="1">
    <source>
        <dbReference type="ARBA" id="ARBA00023015"/>
    </source>
</evidence>
<reference evidence="6" key="1">
    <citation type="submission" date="2020-06" db="EMBL/GenBank/DDBJ databases">
        <title>Draft genomic sequecing of Geomonas sp. Red745.</title>
        <authorList>
            <person name="Itoh H."/>
            <person name="Xu Z.X."/>
            <person name="Ushijima N."/>
            <person name="Masuda Y."/>
            <person name="Shiratori Y."/>
            <person name="Senoo K."/>
        </authorList>
    </citation>
    <scope>NUCLEOTIDE SEQUENCE [LARGE SCALE GENOMIC DNA]</scope>
    <source>
        <strain evidence="6">Red745</strain>
    </source>
</reference>
<dbReference type="PROSITE" id="PS50995">
    <property type="entry name" value="HTH_MARR_2"/>
    <property type="match status" value="1"/>
</dbReference>
<dbReference type="PRINTS" id="PR00598">
    <property type="entry name" value="HTHMARR"/>
</dbReference>
<accession>A0A6V8NCR4</accession>
<dbReference type="GO" id="GO:0003677">
    <property type="term" value="F:DNA binding"/>
    <property type="evidence" value="ECO:0007669"/>
    <property type="project" value="UniProtKB-KW"/>
</dbReference>
<dbReference type="InterPro" id="IPR036388">
    <property type="entry name" value="WH-like_DNA-bd_sf"/>
</dbReference>
<evidence type="ECO:0000313" key="5">
    <source>
        <dbReference type="EMBL" id="GFO70220.1"/>
    </source>
</evidence>
<dbReference type="PROSITE" id="PS01117">
    <property type="entry name" value="HTH_MARR_1"/>
    <property type="match status" value="1"/>
</dbReference>